<protein>
    <submittedName>
        <fullName evidence="1">Uncharacterized protein</fullName>
    </submittedName>
</protein>
<proteinExistence type="predicted"/>
<sequence>MRPLGKIEAKSSQRFDDCMLRCSDGCMIRRAL</sequence>
<evidence type="ECO:0000313" key="1">
    <source>
        <dbReference type="EMBL" id="JAD74352.1"/>
    </source>
</evidence>
<accession>A0A0A9CS70</accession>
<name>A0A0A9CS70_ARUDO</name>
<organism evidence="1">
    <name type="scientific">Arundo donax</name>
    <name type="common">Giant reed</name>
    <name type="synonym">Donax arundinaceus</name>
    <dbReference type="NCBI Taxonomy" id="35708"/>
    <lineage>
        <taxon>Eukaryota</taxon>
        <taxon>Viridiplantae</taxon>
        <taxon>Streptophyta</taxon>
        <taxon>Embryophyta</taxon>
        <taxon>Tracheophyta</taxon>
        <taxon>Spermatophyta</taxon>
        <taxon>Magnoliopsida</taxon>
        <taxon>Liliopsida</taxon>
        <taxon>Poales</taxon>
        <taxon>Poaceae</taxon>
        <taxon>PACMAD clade</taxon>
        <taxon>Arundinoideae</taxon>
        <taxon>Arundineae</taxon>
        <taxon>Arundo</taxon>
    </lineage>
</organism>
<dbReference type="AlphaFoldDB" id="A0A0A9CS70"/>
<reference evidence="1" key="2">
    <citation type="journal article" date="2015" name="Data Brief">
        <title>Shoot transcriptome of the giant reed, Arundo donax.</title>
        <authorList>
            <person name="Barrero R.A."/>
            <person name="Guerrero F.D."/>
            <person name="Moolhuijzen P."/>
            <person name="Goolsby J.A."/>
            <person name="Tidwell J."/>
            <person name="Bellgard S.E."/>
            <person name="Bellgard M.I."/>
        </authorList>
    </citation>
    <scope>NUCLEOTIDE SEQUENCE</scope>
    <source>
        <tissue evidence="1">Shoot tissue taken approximately 20 cm above the soil surface</tissue>
    </source>
</reference>
<reference evidence="1" key="1">
    <citation type="submission" date="2014-09" db="EMBL/GenBank/DDBJ databases">
        <authorList>
            <person name="Magalhaes I.L.F."/>
            <person name="Oliveira U."/>
            <person name="Santos F.R."/>
            <person name="Vidigal T.H.D.A."/>
            <person name="Brescovit A.D."/>
            <person name="Santos A.J."/>
        </authorList>
    </citation>
    <scope>NUCLEOTIDE SEQUENCE</scope>
    <source>
        <tissue evidence="1">Shoot tissue taken approximately 20 cm above the soil surface</tissue>
    </source>
</reference>
<dbReference type="EMBL" id="GBRH01223543">
    <property type="protein sequence ID" value="JAD74352.1"/>
    <property type="molecule type" value="Transcribed_RNA"/>
</dbReference>